<accession>A0ABR6BP83</accession>
<evidence type="ECO:0008006" key="4">
    <source>
        <dbReference type="Google" id="ProtNLM"/>
    </source>
</evidence>
<gene>
    <name evidence="2" type="ORF">BC739_005591</name>
</gene>
<dbReference type="EMBL" id="JACJID010000004">
    <property type="protein sequence ID" value="MBA8928374.1"/>
    <property type="molecule type" value="Genomic_DNA"/>
</dbReference>
<evidence type="ECO:0000256" key="1">
    <source>
        <dbReference type="SAM" id="MobiDB-lite"/>
    </source>
</evidence>
<dbReference type="RefSeq" id="WP_182838862.1">
    <property type="nucleotide sequence ID" value="NZ_BAAABQ010000073.1"/>
</dbReference>
<name>A0ABR6BP83_9PSEU</name>
<proteinExistence type="predicted"/>
<organism evidence="2 3">
    <name type="scientific">Kutzneria viridogrisea</name>
    <dbReference type="NCBI Taxonomy" id="47990"/>
    <lineage>
        <taxon>Bacteria</taxon>
        <taxon>Bacillati</taxon>
        <taxon>Actinomycetota</taxon>
        <taxon>Actinomycetes</taxon>
        <taxon>Pseudonocardiales</taxon>
        <taxon>Pseudonocardiaceae</taxon>
        <taxon>Kutzneria</taxon>
    </lineage>
</organism>
<comment type="caution">
    <text evidence="2">The sequence shown here is derived from an EMBL/GenBank/DDBJ whole genome shotgun (WGS) entry which is preliminary data.</text>
</comment>
<reference evidence="2 3" key="1">
    <citation type="submission" date="2020-08" db="EMBL/GenBank/DDBJ databases">
        <title>Genomic Encyclopedia of Archaeal and Bacterial Type Strains, Phase II (KMG-II): from individual species to whole genera.</title>
        <authorList>
            <person name="Goeker M."/>
        </authorList>
    </citation>
    <scope>NUCLEOTIDE SEQUENCE [LARGE SCALE GENOMIC DNA]</scope>
    <source>
        <strain evidence="2 3">DSM 43850</strain>
    </source>
</reference>
<protein>
    <recommendedName>
        <fullName evidence="4">PknH-like extracellular domain-containing protein</fullName>
    </recommendedName>
</protein>
<keyword evidence="3" id="KW-1185">Reference proteome</keyword>
<evidence type="ECO:0000313" key="3">
    <source>
        <dbReference type="Proteomes" id="UP000517916"/>
    </source>
</evidence>
<dbReference type="Proteomes" id="UP000517916">
    <property type="component" value="Unassembled WGS sequence"/>
</dbReference>
<evidence type="ECO:0000313" key="2">
    <source>
        <dbReference type="EMBL" id="MBA8928374.1"/>
    </source>
</evidence>
<feature type="region of interest" description="Disordered" evidence="1">
    <location>
        <begin position="31"/>
        <end position="56"/>
    </location>
</feature>
<feature type="compositionally biased region" description="Low complexity" evidence="1">
    <location>
        <begin position="35"/>
        <end position="56"/>
    </location>
</feature>
<dbReference type="PROSITE" id="PS51257">
    <property type="entry name" value="PROKAR_LIPOPROTEIN"/>
    <property type="match status" value="1"/>
</dbReference>
<sequence length="222" mass="22524">MRRALVVGVGVAVLVAGCSGKPNDLRHYAQDEEQPTTTAEAPASTTAVSSSAKPTADPQAAQLRAVAAVLTAESVAEIGFNPKEAEHAASVAQLETCAVPLGKPVSGAQIGLVGSSAVTTLTEYVGSYQGSTGAQVVAKVKQALNGCRSYPGGTVTPIELAKQPTGVDSHASWCEHGQSYSCSMLLAKGELVARVQVVTTSDAKARDLLGQVTPIAAAKLNG</sequence>